<reference evidence="3" key="1">
    <citation type="submission" date="2016-06" db="UniProtKB">
        <authorList>
            <consortium name="WormBaseParasite"/>
        </authorList>
    </citation>
    <scope>IDENTIFICATION</scope>
</reference>
<evidence type="ECO:0000313" key="1">
    <source>
        <dbReference type="EMBL" id="VDP81773.1"/>
    </source>
</evidence>
<organism evidence="3">
    <name type="scientific">Echinostoma caproni</name>
    <dbReference type="NCBI Taxonomy" id="27848"/>
    <lineage>
        <taxon>Eukaryota</taxon>
        <taxon>Metazoa</taxon>
        <taxon>Spiralia</taxon>
        <taxon>Lophotrochozoa</taxon>
        <taxon>Platyhelminthes</taxon>
        <taxon>Trematoda</taxon>
        <taxon>Digenea</taxon>
        <taxon>Plagiorchiida</taxon>
        <taxon>Echinostomata</taxon>
        <taxon>Echinostomatoidea</taxon>
        <taxon>Echinostomatidae</taxon>
        <taxon>Echinostoma</taxon>
    </lineage>
</organism>
<protein>
    <submittedName>
        <fullName evidence="1 3">Uncharacterized protein</fullName>
    </submittedName>
</protein>
<name>A0A183AL63_9TREM</name>
<dbReference type="WBParaSite" id="ECPE_0000771701-mRNA-1">
    <property type="protein sequence ID" value="ECPE_0000771701-mRNA-1"/>
    <property type="gene ID" value="ECPE_0000771701"/>
</dbReference>
<evidence type="ECO:0000313" key="3">
    <source>
        <dbReference type="WBParaSite" id="ECPE_0000771701-mRNA-1"/>
    </source>
</evidence>
<gene>
    <name evidence="1" type="ORF">ECPE_LOCUS7698</name>
</gene>
<accession>A0A183AL63</accession>
<proteinExistence type="predicted"/>
<dbReference type="AlphaFoldDB" id="A0A183AL63"/>
<evidence type="ECO:0000313" key="2">
    <source>
        <dbReference type="Proteomes" id="UP000272942"/>
    </source>
</evidence>
<dbReference type="EMBL" id="UZAN01044941">
    <property type="protein sequence ID" value="VDP81773.1"/>
    <property type="molecule type" value="Genomic_DNA"/>
</dbReference>
<keyword evidence="2" id="KW-1185">Reference proteome</keyword>
<dbReference type="Proteomes" id="UP000272942">
    <property type="component" value="Unassembled WGS sequence"/>
</dbReference>
<sequence>MQNTSTTNAELVNSNSINCTQPMTVRLLPGVPLLAGPFYTNPLFPCFEQMRHASPNVSVADLLLPTPPSGPPPPPPPAMDKLFSMQQSYFLS</sequence>
<reference evidence="1 2" key="2">
    <citation type="submission" date="2018-11" db="EMBL/GenBank/DDBJ databases">
        <authorList>
            <consortium name="Pathogen Informatics"/>
        </authorList>
    </citation>
    <scope>NUCLEOTIDE SEQUENCE [LARGE SCALE GENOMIC DNA]</scope>
    <source>
        <strain evidence="1 2">Egypt</strain>
    </source>
</reference>